<dbReference type="AlphaFoldDB" id="A0A6P8SUN7"/>
<sequence length="1112" mass="124981">MCLCLLFVSYSEITVEQHLDEALLDILHFQSTNSWTSDLFLRVMSFLSTQDTSITVSSLQTLIRNYLESLFAQPRRLLSELRQTDTQQFQLAMKYIFRGRKEKLDQQEFMLDFEMLRDRIWQSPVGNRTLFQISLEKCLPALRSSDCVHLLSQVLRMSSGTYLQPDTMNKLPTDLQEEAFRNLSVVFKDLYDKIPANTQKAVYSWLTQILQRPSNFSEFNTSTSWVSAENLWLLGRYMVHLPLEEIQTINLAEIRLFISYDNATKQLDTVYDITPQLAKAFLERIESSGFDMRNISIIHRLGLLVCFYEDLEQMDANMARALLHQMIKCNQLKGFHAVFQKLKSQLLAIAMFNQTLNETFGSLSDAVVQLSSHQLQSLSPEAVQNAITTLQQVSGWTRSQVTILAGKYLGSEKVLSFYNLSQMGELVTGIGTQSFYNMSPKELSQVVKGALFQYAMDLSPAQKQGILSKILASSNLSSAVMDMQGTFFKEVSLANLLKARDFDTSVLKEKEMRKSQALFLYESLSKKTPPADLLSTGQLAKGVTCEQIHALNPPSFLATFKDFEKNLPLLSPLQINCLAWKFLKISNTSLPPYLISVLPTEYLGSLPTSICTPFLIKLGRVELDSLILYPGKKKAVIDKVQQCLNGSVADEYDIDLLGNLICHISPRLFQRGMTRRAVEAVIQKFKPCKRLSEEQKAEIRKKLLELYGTPEDWTVETVQDIAPFLVLLSRDEFVAIAKKFPDTVLQIVTKVTEIPPPEEILFALFDTVQNSSANFRVSSQATGCPGVSAPSSEDILKLAEANFFWSVEELQCIDAETFTKTVELLGTVRRFNRSQLHALKEKAKQVWGSLSTWKRHHIVSLGRVAIALNDSEIEELDLSSTDTVAALSKQAEWTRVQAKAILEGFLEDSAQSVGHLKSYDLVGLGAILCALDPKQISKIKTTEFSSVATRIGSLPCATPVLQAFRRKIETVYGKSKMWPRSVLQEVGIIAAGLTKEDLKAFNKNLMPYFQPAAITHIPAEIFKELSPEQIENLGPENAAMVTDSQLLQLDIWQLQSLQRALDGARINIQEAEISPVITNMTEAPTSKCAPLSDQLCLWSCFCLLFSAALKIA</sequence>
<dbReference type="PANTHER" id="PTHR23412">
    <property type="entry name" value="STEREOCILIN RELATED"/>
    <property type="match status" value="1"/>
</dbReference>
<evidence type="ECO:0000256" key="2">
    <source>
        <dbReference type="ARBA" id="ARBA00023180"/>
    </source>
</evidence>
<dbReference type="InterPro" id="IPR026664">
    <property type="entry name" value="Stereocilin-rel"/>
</dbReference>
<keyword evidence="3" id="KW-1185">Reference proteome</keyword>
<dbReference type="OrthoDB" id="8195838at2759"/>
<dbReference type="Proteomes" id="UP000515159">
    <property type="component" value="Chromosome 11"/>
</dbReference>
<keyword evidence="1" id="KW-0732">Signal</keyword>
<organism evidence="3 4">
    <name type="scientific">Geotrypetes seraphini</name>
    <name type="common">Gaboon caecilian</name>
    <name type="synonym">Caecilia seraphini</name>
    <dbReference type="NCBI Taxonomy" id="260995"/>
    <lineage>
        <taxon>Eukaryota</taxon>
        <taxon>Metazoa</taxon>
        <taxon>Chordata</taxon>
        <taxon>Craniata</taxon>
        <taxon>Vertebrata</taxon>
        <taxon>Euteleostomi</taxon>
        <taxon>Amphibia</taxon>
        <taxon>Gymnophiona</taxon>
        <taxon>Geotrypetes</taxon>
    </lineage>
</organism>
<dbReference type="InParanoid" id="A0A6P8SUN7"/>
<dbReference type="GeneID" id="117369389"/>
<gene>
    <name evidence="4" type="primary">OTOA</name>
</gene>
<dbReference type="GO" id="GO:0009986">
    <property type="term" value="C:cell surface"/>
    <property type="evidence" value="ECO:0007669"/>
    <property type="project" value="TreeGrafter"/>
</dbReference>
<keyword evidence="2" id="KW-0325">Glycoprotein</keyword>
<dbReference type="FunCoup" id="A0A6P8SUN7">
    <property type="interactions" value="17"/>
</dbReference>
<dbReference type="KEGG" id="gsh:117369389"/>
<reference evidence="4" key="1">
    <citation type="submission" date="2025-08" db="UniProtKB">
        <authorList>
            <consortium name="RefSeq"/>
        </authorList>
    </citation>
    <scope>IDENTIFICATION</scope>
</reference>
<dbReference type="GO" id="GO:0007160">
    <property type="term" value="P:cell-matrix adhesion"/>
    <property type="evidence" value="ECO:0007669"/>
    <property type="project" value="TreeGrafter"/>
</dbReference>
<accession>A0A6P8SUN7</accession>
<dbReference type="CTD" id="146183"/>
<evidence type="ECO:0000256" key="1">
    <source>
        <dbReference type="ARBA" id="ARBA00022729"/>
    </source>
</evidence>
<evidence type="ECO:0000313" key="3">
    <source>
        <dbReference type="Proteomes" id="UP000515159"/>
    </source>
</evidence>
<dbReference type="RefSeq" id="XP_033819763.1">
    <property type="nucleotide sequence ID" value="XM_033963872.1"/>
</dbReference>
<dbReference type="PANTHER" id="PTHR23412:SF18">
    <property type="entry name" value="OTOANCORIN"/>
    <property type="match status" value="1"/>
</dbReference>
<proteinExistence type="predicted"/>
<name>A0A6P8SUN7_GEOSA</name>
<protein>
    <submittedName>
        <fullName evidence="4">Otoancorin</fullName>
    </submittedName>
</protein>
<evidence type="ECO:0000313" key="4">
    <source>
        <dbReference type="RefSeq" id="XP_033819763.1"/>
    </source>
</evidence>